<protein>
    <submittedName>
        <fullName evidence="2">ABC-2 type transport system permease protein</fullName>
    </submittedName>
</protein>
<sequence>MNATIARLTASTLLGKRRVLLLFVLPAVLVLLALLLRLVTGPSLQVGTTLLQTLALGTIVPLLGLIAGTGVIGPEIDDGSIIYVLAKPLPRPTIVVTKLAVAVGCLVAFAAVPTLLAGVIMSGFDDGVAVGFAVGAAVAGLAYSAVFLMLAVITRHAVVFGLIYALIWESLVGGFVPGAQVLSIQQWALAVADRLIAGDDIEAAVGLGTGVVLLLVTTVAATWFAGERLRSLTLTETE</sequence>
<reference evidence="2 3" key="1">
    <citation type="submission" date="2016-10" db="EMBL/GenBank/DDBJ databases">
        <authorList>
            <person name="de Groot N.N."/>
        </authorList>
    </citation>
    <scope>NUCLEOTIDE SEQUENCE [LARGE SCALE GENOMIC DNA]</scope>
    <source>
        <strain evidence="2 3">DSM 22024</strain>
    </source>
</reference>
<dbReference type="AlphaFoldDB" id="A0A1H1UBR9"/>
<gene>
    <name evidence="2" type="ORF">SAMN04489717_3563</name>
</gene>
<feature type="transmembrane region" description="Helical" evidence="1">
    <location>
        <begin position="94"/>
        <end position="121"/>
    </location>
</feature>
<feature type="transmembrane region" description="Helical" evidence="1">
    <location>
        <begin position="127"/>
        <end position="150"/>
    </location>
</feature>
<name>A0A1H1UBR9_9ACTN</name>
<evidence type="ECO:0000313" key="2">
    <source>
        <dbReference type="EMBL" id="SDS69843.1"/>
    </source>
</evidence>
<proteinExistence type="predicted"/>
<organism evidence="2 3">
    <name type="scientific">Actinopolymorpha singaporensis</name>
    <dbReference type="NCBI Taxonomy" id="117157"/>
    <lineage>
        <taxon>Bacteria</taxon>
        <taxon>Bacillati</taxon>
        <taxon>Actinomycetota</taxon>
        <taxon>Actinomycetes</taxon>
        <taxon>Propionibacteriales</taxon>
        <taxon>Actinopolymorphaceae</taxon>
        <taxon>Actinopolymorpha</taxon>
    </lineage>
</organism>
<dbReference type="RefSeq" id="WP_092654754.1">
    <property type="nucleotide sequence ID" value="NZ_LT629732.1"/>
</dbReference>
<evidence type="ECO:0000256" key="1">
    <source>
        <dbReference type="SAM" id="Phobius"/>
    </source>
</evidence>
<keyword evidence="1" id="KW-1133">Transmembrane helix</keyword>
<keyword evidence="1" id="KW-0812">Transmembrane</keyword>
<dbReference type="PANTHER" id="PTHR37305">
    <property type="entry name" value="INTEGRAL MEMBRANE PROTEIN-RELATED"/>
    <property type="match status" value="1"/>
</dbReference>
<dbReference type="EMBL" id="LT629732">
    <property type="protein sequence ID" value="SDS69843.1"/>
    <property type="molecule type" value="Genomic_DNA"/>
</dbReference>
<evidence type="ECO:0000313" key="3">
    <source>
        <dbReference type="Proteomes" id="UP000198983"/>
    </source>
</evidence>
<dbReference type="OrthoDB" id="5146799at2"/>
<dbReference type="Proteomes" id="UP000198983">
    <property type="component" value="Chromosome I"/>
</dbReference>
<dbReference type="STRING" id="117157.SAMN04489717_3563"/>
<accession>A0A1H1UBR9</accession>
<feature type="transmembrane region" description="Helical" evidence="1">
    <location>
        <begin position="157"/>
        <end position="183"/>
    </location>
</feature>
<keyword evidence="3" id="KW-1185">Reference proteome</keyword>
<feature type="transmembrane region" description="Helical" evidence="1">
    <location>
        <begin position="20"/>
        <end position="39"/>
    </location>
</feature>
<feature type="transmembrane region" description="Helical" evidence="1">
    <location>
        <begin position="51"/>
        <end position="73"/>
    </location>
</feature>
<feature type="transmembrane region" description="Helical" evidence="1">
    <location>
        <begin position="203"/>
        <end position="225"/>
    </location>
</feature>
<dbReference type="PANTHER" id="PTHR37305:SF1">
    <property type="entry name" value="MEMBRANE PROTEIN"/>
    <property type="match status" value="1"/>
</dbReference>
<keyword evidence="1" id="KW-0472">Membrane</keyword>